<dbReference type="PANTHER" id="PTHR43343">
    <property type="entry name" value="PEPTIDASE S12"/>
    <property type="match status" value="1"/>
</dbReference>
<keyword evidence="5" id="KW-0812">Transmembrane</keyword>
<protein>
    <submittedName>
        <fullName evidence="7">Trypsin-like peptidase domain-containing protein</fullName>
    </submittedName>
</protein>
<dbReference type="PRINTS" id="PR00834">
    <property type="entry name" value="PROTEASES2C"/>
</dbReference>
<evidence type="ECO:0000256" key="3">
    <source>
        <dbReference type="ARBA" id="ARBA00022801"/>
    </source>
</evidence>
<gene>
    <name evidence="7" type="ORF">NRE15_10055</name>
</gene>
<dbReference type="InterPro" id="IPR001940">
    <property type="entry name" value="Peptidase_S1C"/>
</dbReference>
<dbReference type="InterPro" id="IPR036034">
    <property type="entry name" value="PDZ_sf"/>
</dbReference>
<sequence length="410" mass="43382">MDKQNSQNRNNHFWKSFFGGALGSVITLIVAAVLIFSSAGNIPVAYMQEDNTPSEDSAQTLVDFESAIIGAVEKTSDAVVSVSNYQYVSSPESIFSYYSGIDLNNTEETLSLVGQGSGVVYKIEGDQAYIVTNNHVIEDAEEVSVIMANGEVIQAQIIGADAISDLAVLQIPADQVTTVIEFADSDAVQVGSLAIAIGSPLGSEFSSSVTQGIVSGVDRVVPVDVDDDGNADYDMSLLQTDAAINPGNSGGALVNKNGQLIGINSSKLSSTQIEGMGFAIPSNEVVNIIGLLEADGEVIRPSLGVSTYNLNEIALRSRVEVLGLDENTVDGVVVNQVLPDSSADKGGVEQYDVIVGMNDQPVTNLSDLRKELYRYNIGDTVTLNIIRNGENMQLELVLEATSSTPTTNQN</sequence>
<keyword evidence="4" id="KW-0720">Serine protease</keyword>
<keyword evidence="5" id="KW-1133">Transmembrane helix</keyword>
<organism evidence="7 8">
    <name type="scientific">Fundicoccus culcitae</name>
    <dbReference type="NCBI Taxonomy" id="2969821"/>
    <lineage>
        <taxon>Bacteria</taxon>
        <taxon>Bacillati</taxon>
        <taxon>Bacillota</taxon>
        <taxon>Bacilli</taxon>
        <taxon>Lactobacillales</taxon>
        <taxon>Aerococcaceae</taxon>
        <taxon>Fundicoccus</taxon>
    </lineage>
</organism>
<keyword evidence="8" id="KW-1185">Reference proteome</keyword>
<proteinExistence type="inferred from homology"/>
<evidence type="ECO:0000256" key="1">
    <source>
        <dbReference type="ARBA" id="ARBA00010541"/>
    </source>
</evidence>
<reference evidence="7 8" key="1">
    <citation type="submission" date="2022-08" db="EMBL/GenBank/DDBJ databases">
        <title>Aerococcaceae sp. nov isolated from spoiled eye mask.</title>
        <authorList>
            <person name="Zhou G."/>
            <person name="Xie X.-B."/>
            <person name="Shi Q.-S."/>
            <person name="Wang Y.-S."/>
            <person name="Wen X."/>
            <person name="Peng H."/>
            <person name="Yang X.-J."/>
            <person name="Tao H.-B."/>
            <person name="Huang X.-M."/>
        </authorList>
    </citation>
    <scope>NUCLEOTIDE SEQUENCE [LARGE SCALE GENOMIC DNA]</scope>
    <source>
        <strain evidence="8">DM20194951</strain>
    </source>
</reference>
<dbReference type="Gene3D" id="2.40.10.10">
    <property type="entry name" value="Trypsin-like serine proteases"/>
    <property type="match status" value="2"/>
</dbReference>
<evidence type="ECO:0000256" key="5">
    <source>
        <dbReference type="SAM" id="Phobius"/>
    </source>
</evidence>
<evidence type="ECO:0000313" key="7">
    <source>
        <dbReference type="EMBL" id="UUX33244.1"/>
    </source>
</evidence>
<dbReference type="PANTHER" id="PTHR43343:SF3">
    <property type="entry name" value="PROTEASE DO-LIKE 8, CHLOROPLASTIC"/>
    <property type="match status" value="1"/>
</dbReference>
<dbReference type="Pfam" id="PF13180">
    <property type="entry name" value="PDZ_2"/>
    <property type="match status" value="1"/>
</dbReference>
<evidence type="ECO:0000256" key="2">
    <source>
        <dbReference type="ARBA" id="ARBA00022670"/>
    </source>
</evidence>
<evidence type="ECO:0000256" key="4">
    <source>
        <dbReference type="ARBA" id="ARBA00022825"/>
    </source>
</evidence>
<dbReference type="Pfam" id="PF13365">
    <property type="entry name" value="Trypsin_2"/>
    <property type="match status" value="1"/>
</dbReference>
<keyword evidence="2" id="KW-0645">Protease</keyword>
<dbReference type="PROSITE" id="PS50106">
    <property type="entry name" value="PDZ"/>
    <property type="match status" value="1"/>
</dbReference>
<dbReference type="InterPro" id="IPR001478">
    <property type="entry name" value="PDZ"/>
</dbReference>
<dbReference type="InterPro" id="IPR051201">
    <property type="entry name" value="Chloro_Bact_Ser_Proteases"/>
</dbReference>
<keyword evidence="5" id="KW-0472">Membrane</keyword>
<feature type="transmembrane region" description="Helical" evidence="5">
    <location>
        <begin position="12"/>
        <end position="36"/>
    </location>
</feature>
<evidence type="ECO:0000259" key="6">
    <source>
        <dbReference type="PROSITE" id="PS50106"/>
    </source>
</evidence>
<keyword evidence="3" id="KW-0378">Hydrolase</keyword>
<feature type="domain" description="PDZ" evidence="6">
    <location>
        <begin position="312"/>
        <end position="389"/>
    </location>
</feature>
<dbReference type="RefSeq" id="WP_313792747.1">
    <property type="nucleotide sequence ID" value="NZ_CP102453.1"/>
</dbReference>
<dbReference type="Gene3D" id="2.30.42.10">
    <property type="match status" value="1"/>
</dbReference>
<dbReference type="SUPFAM" id="SSF50494">
    <property type="entry name" value="Trypsin-like serine proteases"/>
    <property type="match status" value="1"/>
</dbReference>
<dbReference type="InterPro" id="IPR043504">
    <property type="entry name" value="Peptidase_S1_PA_chymotrypsin"/>
</dbReference>
<comment type="similarity">
    <text evidence="1">Belongs to the peptidase S1C family.</text>
</comment>
<dbReference type="SUPFAM" id="SSF50156">
    <property type="entry name" value="PDZ domain-like"/>
    <property type="match status" value="1"/>
</dbReference>
<accession>A0ABY5P3K1</accession>
<dbReference type="EMBL" id="CP102453">
    <property type="protein sequence ID" value="UUX33244.1"/>
    <property type="molecule type" value="Genomic_DNA"/>
</dbReference>
<evidence type="ECO:0000313" key="8">
    <source>
        <dbReference type="Proteomes" id="UP001315967"/>
    </source>
</evidence>
<dbReference type="InterPro" id="IPR009003">
    <property type="entry name" value="Peptidase_S1_PA"/>
</dbReference>
<dbReference type="SMART" id="SM00228">
    <property type="entry name" value="PDZ"/>
    <property type="match status" value="1"/>
</dbReference>
<name>A0ABY5P3K1_9LACT</name>
<dbReference type="Proteomes" id="UP001315967">
    <property type="component" value="Chromosome"/>
</dbReference>